<evidence type="ECO:0000313" key="5">
    <source>
        <dbReference type="Proteomes" id="UP000249135"/>
    </source>
</evidence>
<feature type="region of interest" description="Disordered" evidence="1">
    <location>
        <begin position="38"/>
        <end position="64"/>
    </location>
</feature>
<name>A0A2W5Q7C6_VARPD</name>
<feature type="compositionally biased region" description="Basic and acidic residues" evidence="1">
    <location>
        <begin position="110"/>
        <end position="121"/>
    </location>
</feature>
<sequence length="181" mass="19266">MRTIACCLFLLAALPAAHADVLRCTDAAGKVSYTDQPACPAGSKPTGNVPVPEAAPPGSVPSDRAVRDQLDSVNRARQLQQDTVDAATRPAQPPAGAAIIDGRGGNARDAVPDPRYSDRGEPGIVADTWYPYGSGYYGRPAPPPRDMRPTGNHTNRKGQIDRYQNGDGRTCRQINSTQVCR</sequence>
<dbReference type="Pfam" id="PF13511">
    <property type="entry name" value="DUF4124"/>
    <property type="match status" value="1"/>
</dbReference>
<dbReference type="AlphaFoldDB" id="A0A2W5Q7C6"/>
<evidence type="ECO:0000256" key="2">
    <source>
        <dbReference type="SAM" id="SignalP"/>
    </source>
</evidence>
<protein>
    <recommendedName>
        <fullName evidence="3">DUF4124 domain-containing protein</fullName>
    </recommendedName>
</protein>
<accession>A0A2W5Q7C6</accession>
<feature type="region of interest" description="Disordered" evidence="1">
    <location>
        <begin position="138"/>
        <end position="181"/>
    </location>
</feature>
<evidence type="ECO:0000313" key="4">
    <source>
        <dbReference type="EMBL" id="PZQ73296.1"/>
    </source>
</evidence>
<gene>
    <name evidence="4" type="ORF">DI563_15325</name>
</gene>
<organism evidence="4 5">
    <name type="scientific">Variovorax paradoxus</name>
    <dbReference type="NCBI Taxonomy" id="34073"/>
    <lineage>
        <taxon>Bacteria</taxon>
        <taxon>Pseudomonadati</taxon>
        <taxon>Pseudomonadota</taxon>
        <taxon>Betaproteobacteria</taxon>
        <taxon>Burkholderiales</taxon>
        <taxon>Comamonadaceae</taxon>
        <taxon>Variovorax</taxon>
    </lineage>
</organism>
<feature type="signal peptide" evidence="2">
    <location>
        <begin position="1"/>
        <end position="19"/>
    </location>
</feature>
<feature type="chain" id="PRO_5016159023" description="DUF4124 domain-containing protein" evidence="2">
    <location>
        <begin position="20"/>
        <end position="181"/>
    </location>
</feature>
<proteinExistence type="predicted"/>
<dbReference type="EMBL" id="QFPP01000193">
    <property type="protein sequence ID" value="PZQ73296.1"/>
    <property type="molecule type" value="Genomic_DNA"/>
</dbReference>
<feature type="region of interest" description="Disordered" evidence="1">
    <location>
        <begin position="78"/>
        <end position="122"/>
    </location>
</feature>
<keyword evidence="2" id="KW-0732">Signal</keyword>
<evidence type="ECO:0000259" key="3">
    <source>
        <dbReference type="Pfam" id="PF13511"/>
    </source>
</evidence>
<feature type="domain" description="DUF4124" evidence="3">
    <location>
        <begin position="8"/>
        <end position="57"/>
    </location>
</feature>
<dbReference type="InterPro" id="IPR025392">
    <property type="entry name" value="DUF4124"/>
</dbReference>
<feature type="compositionally biased region" description="Polar residues" evidence="1">
    <location>
        <begin position="172"/>
        <end position="181"/>
    </location>
</feature>
<reference evidence="4 5" key="1">
    <citation type="submission" date="2017-08" db="EMBL/GenBank/DDBJ databases">
        <title>Infants hospitalized years apart are colonized by the same room-sourced microbial strains.</title>
        <authorList>
            <person name="Brooks B."/>
            <person name="Olm M.R."/>
            <person name="Firek B.A."/>
            <person name="Baker R."/>
            <person name="Thomas B.C."/>
            <person name="Morowitz M.J."/>
            <person name="Banfield J.F."/>
        </authorList>
    </citation>
    <scope>NUCLEOTIDE SEQUENCE [LARGE SCALE GENOMIC DNA]</scope>
    <source>
        <strain evidence="4">S2_005_003_R2_41</strain>
    </source>
</reference>
<dbReference type="Proteomes" id="UP000249135">
    <property type="component" value="Unassembled WGS sequence"/>
</dbReference>
<comment type="caution">
    <text evidence="4">The sequence shown here is derived from an EMBL/GenBank/DDBJ whole genome shotgun (WGS) entry which is preliminary data.</text>
</comment>
<evidence type="ECO:0000256" key="1">
    <source>
        <dbReference type="SAM" id="MobiDB-lite"/>
    </source>
</evidence>